<name>A0A3M7S2M3_BRAPC</name>
<dbReference type="EMBL" id="REGN01002130">
    <property type="protein sequence ID" value="RNA30066.1"/>
    <property type="molecule type" value="Genomic_DNA"/>
</dbReference>
<protein>
    <submittedName>
        <fullName evidence="1">Uncharacterized protein</fullName>
    </submittedName>
</protein>
<evidence type="ECO:0000313" key="2">
    <source>
        <dbReference type="Proteomes" id="UP000276133"/>
    </source>
</evidence>
<gene>
    <name evidence="1" type="ORF">BpHYR1_006687</name>
</gene>
<dbReference type="AlphaFoldDB" id="A0A3M7S2M3"/>
<sequence length="94" mass="10535">MRNNIKFTRIQDIQRKFSLSSESKPIASSSLLSFLSLLSISIIFEKICAFLEFGDSSKNYSVLDTVKTNRSIKRTVFCDHLTGLPGGLFFGPPK</sequence>
<reference evidence="1 2" key="1">
    <citation type="journal article" date="2018" name="Sci. Rep.">
        <title>Genomic signatures of local adaptation to the degree of environmental predictability in rotifers.</title>
        <authorList>
            <person name="Franch-Gras L."/>
            <person name="Hahn C."/>
            <person name="Garcia-Roger E.M."/>
            <person name="Carmona M.J."/>
            <person name="Serra M."/>
            <person name="Gomez A."/>
        </authorList>
    </citation>
    <scope>NUCLEOTIDE SEQUENCE [LARGE SCALE GENOMIC DNA]</scope>
    <source>
        <strain evidence="1">HYR1</strain>
    </source>
</reference>
<organism evidence="1 2">
    <name type="scientific">Brachionus plicatilis</name>
    <name type="common">Marine rotifer</name>
    <name type="synonym">Brachionus muelleri</name>
    <dbReference type="NCBI Taxonomy" id="10195"/>
    <lineage>
        <taxon>Eukaryota</taxon>
        <taxon>Metazoa</taxon>
        <taxon>Spiralia</taxon>
        <taxon>Gnathifera</taxon>
        <taxon>Rotifera</taxon>
        <taxon>Eurotatoria</taxon>
        <taxon>Monogononta</taxon>
        <taxon>Pseudotrocha</taxon>
        <taxon>Ploima</taxon>
        <taxon>Brachionidae</taxon>
        <taxon>Brachionus</taxon>
    </lineage>
</organism>
<evidence type="ECO:0000313" key="1">
    <source>
        <dbReference type="EMBL" id="RNA30066.1"/>
    </source>
</evidence>
<keyword evidence="2" id="KW-1185">Reference proteome</keyword>
<accession>A0A3M7S2M3</accession>
<dbReference type="Proteomes" id="UP000276133">
    <property type="component" value="Unassembled WGS sequence"/>
</dbReference>
<proteinExistence type="predicted"/>
<comment type="caution">
    <text evidence="1">The sequence shown here is derived from an EMBL/GenBank/DDBJ whole genome shotgun (WGS) entry which is preliminary data.</text>
</comment>